<evidence type="ECO:0000313" key="6">
    <source>
        <dbReference type="Proteomes" id="UP000254701"/>
    </source>
</evidence>
<evidence type="ECO:0000256" key="1">
    <source>
        <dbReference type="ARBA" id="ARBA00023015"/>
    </source>
</evidence>
<dbReference type="OrthoDB" id="186587at2"/>
<name>A0A380WH97_AMIAI</name>
<dbReference type="PANTHER" id="PTHR43130:SF3">
    <property type="entry name" value="HTH-TYPE TRANSCRIPTIONAL REGULATOR RV1931C"/>
    <property type="match status" value="1"/>
</dbReference>
<dbReference type="Gene3D" id="1.10.10.60">
    <property type="entry name" value="Homeodomain-like"/>
    <property type="match status" value="2"/>
</dbReference>
<keyword evidence="5" id="KW-0808">Transferase</keyword>
<evidence type="ECO:0000313" key="5">
    <source>
        <dbReference type="EMBL" id="SUU87616.1"/>
    </source>
</evidence>
<dbReference type="PANTHER" id="PTHR43130">
    <property type="entry name" value="ARAC-FAMILY TRANSCRIPTIONAL REGULATOR"/>
    <property type="match status" value="1"/>
</dbReference>
<organism evidence="5 6">
    <name type="scientific">Aminobacter aminovorans</name>
    <name type="common">Chelatobacter heintzii</name>
    <dbReference type="NCBI Taxonomy" id="83263"/>
    <lineage>
        <taxon>Bacteria</taxon>
        <taxon>Pseudomonadati</taxon>
        <taxon>Pseudomonadota</taxon>
        <taxon>Alphaproteobacteria</taxon>
        <taxon>Hyphomicrobiales</taxon>
        <taxon>Phyllobacteriaceae</taxon>
        <taxon>Aminobacter</taxon>
    </lineage>
</organism>
<dbReference type="SMART" id="SM00342">
    <property type="entry name" value="HTH_ARAC"/>
    <property type="match status" value="1"/>
</dbReference>
<dbReference type="InterPro" id="IPR020449">
    <property type="entry name" value="Tscrpt_reg_AraC-type_HTH"/>
</dbReference>
<dbReference type="GO" id="GO:0003700">
    <property type="term" value="F:DNA-binding transcription factor activity"/>
    <property type="evidence" value="ECO:0007669"/>
    <property type="project" value="InterPro"/>
</dbReference>
<dbReference type="EC" id="2.1.1.-" evidence="5"/>
<accession>A0A380WH97</accession>
<keyword evidence="5" id="KW-0489">Methyltransferase</keyword>
<keyword evidence="2" id="KW-0238">DNA-binding</keyword>
<dbReference type="Proteomes" id="UP000254701">
    <property type="component" value="Unassembled WGS sequence"/>
</dbReference>
<dbReference type="Pfam" id="PF01965">
    <property type="entry name" value="DJ-1_PfpI"/>
    <property type="match status" value="1"/>
</dbReference>
<dbReference type="InterPro" id="IPR052158">
    <property type="entry name" value="INH-QAR"/>
</dbReference>
<dbReference type="InterPro" id="IPR002818">
    <property type="entry name" value="DJ-1/PfpI"/>
</dbReference>
<dbReference type="GO" id="GO:0008168">
    <property type="term" value="F:methyltransferase activity"/>
    <property type="evidence" value="ECO:0007669"/>
    <property type="project" value="UniProtKB-KW"/>
</dbReference>
<dbReference type="PRINTS" id="PR00032">
    <property type="entry name" value="HTHARAC"/>
</dbReference>
<protein>
    <submittedName>
        <fullName evidence="5">Methylphosphotriester-DNA--protein-cysteine S-methyltransferase</fullName>
        <ecNumber evidence="5">2.1.1.-</ecNumber>
    </submittedName>
</protein>
<evidence type="ECO:0000259" key="4">
    <source>
        <dbReference type="PROSITE" id="PS01124"/>
    </source>
</evidence>
<dbReference type="GO" id="GO:0043565">
    <property type="term" value="F:sequence-specific DNA binding"/>
    <property type="evidence" value="ECO:0007669"/>
    <property type="project" value="InterPro"/>
</dbReference>
<sequence length="338" mass="37214">MKTQAEPLRISLLALPQTTPAAVYGLFEVLSAVGSIWDRLTGQQTRARRISAEIVARSKEAFTCAIGTPIQPHATFADTENTDVVIVTDLALPLEGGAALGWGDEMEWVRAQLSAGATICSVCTGSIFLAEAGLLDGKDAASHWIAADIFRDNYPLVRFRPERIVCDMDPEGQLITTGGASSWEDLALHLIARHSGREEAARIAKVFLLGDRSDGQLPFAAMAKPRRHEDAAIGNCQLWIADNYACANPVTRMVAESGLPERTFKRRFKAATGYTPVDYVQSLRIEEAKQMLEATADATDEIAETVGYEDPAFFRRLFRRHTGITPAQYRQRFRLTRS</sequence>
<dbReference type="Gene3D" id="3.40.50.880">
    <property type="match status" value="1"/>
</dbReference>
<reference evidence="5 6" key="1">
    <citation type="submission" date="2018-06" db="EMBL/GenBank/DDBJ databases">
        <authorList>
            <consortium name="Pathogen Informatics"/>
            <person name="Doyle S."/>
        </authorList>
    </citation>
    <scope>NUCLEOTIDE SEQUENCE [LARGE SCALE GENOMIC DNA]</scope>
    <source>
        <strain evidence="5 6">NCTC10684</strain>
    </source>
</reference>
<dbReference type="InterPro" id="IPR029062">
    <property type="entry name" value="Class_I_gatase-like"/>
</dbReference>
<evidence type="ECO:0000256" key="3">
    <source>
        <dbReference type="ARBA" id="ARBA00023163"/>
    </source>
</evidence>
<dbReference type="PROSITE" id="PS01124">
    <property type="entry name" value="HTH_ARAC_FAMILY_2"/>
    <property type="match status" value="1"/>
</dbReference>
<dbReference type="EMBL" id="UFSM01000001">
    <property type="protein sequence ID" value="SUU87616.1"/>
    <property type="molecule type" value="Genomic_DNA"/>
</dbReference>
<evidence type="ECO:0000256" key="2">
    <source>
        <dbReference type="ARBA" id="ARBA00023125"/>
    </source>
</evidence>
<keyword evidence="1" id="KW-0805">Transcription regulation</keyword>
<dbReference type="AlphaFoldDB" id="A0A380WH97"/>
<dbReference type="Pfam" id="PF12833">
    <property type="entry name" value="HTH_18"/>
    <property type="match status" value="1"/>
</dbReference>
<feature type="domain" description="HTH araC/xylS-type" evidence="4">
    <location>
        <begin position="234"/>
        <end position="332"/>
    </location>
</feature>
<proteinExistence type="predicted"/>
<dbReference type="SUPFAM" id="SSF46689">
    <property type="entry name" value="Homeodomain-like"/>
    <property type="match status" value="2"/>
</dbReference>
<gene>
    <name evidence="5" type="primary">adaA</name>
    <name evidence="5" type="ORF">NCTC10684_00817</name>
</gene>
<dbReference type="InterPro" id="IPR009057">
    <property type="entry name" value="Homeodomain-like_sf"/>
</dbReference>
<dbReference type="InterPro" id="IPR018060">
    <property type="entry name" value="HTH_AraC"/>
</dbReference>
<keyword evidence="3" id="KW-0804">Transcription</keyword>
<dbReference type="GO" id="GO:0032259">
    <property type="term" value="P:methylation"/>
    <property type="evidence" value="ECO:0007669"/>
    <property type="project" value="UniProtKB-KW"/>
</dbReference>
<dbReference type="RefSeq" id="WP_115730094.1">
    <property type="nucleotide sequence ID" value="NZ_BAAAVY010000006.1"/>
</dbReference>
<dbReference type="SUPFAM" id="SSF52317">
    <property type="entry name" value="Class I glutamine amidotransferase-like"/>
    <property type="match status" value="1"/>
</dbReference>